<keyword evidence="4" id="KW-0233">DNA recombination</keyword>
<dbReference type="PANTHER" id="PTHR30563">
    <property type="entry name" value="DNA RECOMBINATION PROTEIN RMUC"/>
    <property type="match status" value="1"/>
</dbReference>
<gene>
    <name evidence="6" type="ORF">SAMN02745244_03367</name>
</gene>
<dbReference type="InterPro" id="IPR003798">
    <property type="entry name" value="DNA_recombination_RmuC"/>
</dbReference>
<dbReference type="OrthoDB" id="370725at2"/>
<comment type="similarity">
    <text evidence="2">Belongs to the RmuC family.</text>
</comment>
<dbReference type="Proteomes" id="UP000184512">
    <property type="component" value="Unassembled WGS sequence"/>
</dbReference>
<dbReference type="STRING" id="1123357.SAMN02745244_03367"/>
<feature type="compositionally biased region" description="Basic and acidic residues" evidence="5">
    <location>
        <begin position="54"/>
        <end position="63"/>
    </location>
</feature>
<keyword evidence="3" id="KW-0175">Coiled coil</keyword>
<name>A0A1M6MI60_9ACTN</name>
<organism evidence="6 7">
    <name type="scientific">Tessaracoccus bendigoensis DSM 12906</name>
    <dbReference type="NCBI Taxonomy" id="1123357"/>
    <lineage>
        <taxon>Bacteria</taxon>
        <taxon>Bacillati</taxon>
        <taxon>Actinomycetota</taxon>
        <taxon>Actinomycetes</taxon>
        <taxon>Propionibacteriales</taxon>
        <taxon>Propionibacteriaceae</taxon>
        <taxon>Tessaracoccus</taxon>
    </lineage>
</organism>
<keyword evidence="7" id="KW-1185">Reference proteome</keyword>
<evidence type="ECO:0000313" key="7">
    <source>
        <dbReference type="Proteomes" id="UP000184512"/>
    </source>
</evidence>
<evidence type="ECO:0000256" key="5">
    <source>
        <dbReference type="SAM" id="MobiDB-lite"/>
    </source>
</evidence>
<sequence>METFAILLCLLALGIGAVAGFIYGRRTSPSTTSSDADRLALNEARQDASTARAEASRAREESATTRTEVAQMLAEKSELRAAAAEAQRAAAEAAAETARVSAQVAAASAERDAALAKAAEQAADRESLVAQFKLLSSESLERQARQAEAAAEQRFKATEHLVSPLSEGLRQMQEKLQAVETERARMSAEMGEQVNTLRISGDAIRREALSLSNALRTPQVRGSWGEASLKRIVEISGLTERCDFDTQLTYTSDDGRFRPDLRVNLPAGKVIFVDSKVPLSAVLDAYNTEDEARQKDHLRTFAKHVRTHVDQLSEKNYWQLDIGSPEFVVLYLPSDEFYRLALEQAPDLHDYATRRHIVLASPGLLIPQLQIVANGWKQVAVTEKAAQVSKLGRELYERLVTLGAHFDKLGRSLSGAVSNYNKAVATVESRVMVSARRFRDLEVTSDDLTELTRVPETARELAVAEMIDHQELRTREAEVLHLEAATLDESPRRLTQRESG</sequence>
<comment type="function">
    <text evidence="1">Involved in DNA recombination.</text>
</comment>
<dbReference type="EMBL" id="FQZG01000088">
    <property type="protein sequence ID" value="SHJ83201.1"/>
    <property type="molecule type" value="Genomic_DNA"/>
</dbReference>
<evidence type="ECO:0000313" key="6">
    <source>
        <dbReference type="EMBL" id="SHJ83201.1"/>
    </source>
</evidence>
<proteinExistence type="inferred from homology"/>
<evidence type="ECO:0000256" key="3">
    <source>
        <dbReference type="ARBA" id="ARBA00023054"/>
    </source>
</evidence>
<reference evidence="6 7" key="1">
    <citation type="submission" date="2016-11" db="EMBL/GenBank/DDBJ databases">
        <authorList>
            <person name="Jaros S."/>
            <person name="Januszkiewicz K."/>
            <person name="Wedrychowicz H."/>
        </authorList>
    </citation>
    <scope>NUCLEOTIDE SEQUENCE [LARGE SCALE GENOMIC DNA]</scope>
    <source>
        <strain evidence="6 7">DSM 12906</strain>
    </source>
</reference>
<dbReference type="RefSeq" id="WP_073190624.1">
    <property type="nucleotide sequence ID" value="NZ_FQZG01000088.1"/>
</dbReference>
<protein>
    <submittedName>
        <fullName evidence="6">DNA recombination protein RmuC</fullName>
    </submittedName>
</protein>
<dbReference type="PANTHER" id="PTHR30563:SF0">
    <property type="entry name" value="DNA RECOMBINATION PROTEIN RMUC"/>
    <property type="match status" value="1"/>
</dbReference>
<dbReference type="AlphaFoldDB" id="A0A1M6MI60"/>
<evidence type="ECO:0000256" key="1">
    <source>
        <dbReference type="ARBA" id="ARBA00003416"/>
    </source>
</evidence>
<dbReference type="Pfam" id="PF02646">
    <property type="entry name" value="RmuC"/>
    <property type="match status" value="1"/>
</dbReference>
<evidence type="ECO:0000256" key="4">
    <source>
        <dbReference type="ARBA" id="ARBA00023172"/>
    </source>
</evidence>
<dbReference type="GO" id="GO:0006310">
    <property type="term" value="P:DNA recombination"/>
    <property type="evidence" value="ECO:0007669"/>
    <property type="project" value="UniProtKB-KW"/>
</dbReference>
<evidence type="ECO:0000256" key="2">
    <source>
        <dbReference type="ARBA" id="ARBA00009840"/>
    </source>
</evidence>
<accession>A0A1M6MI60</accession>
<feature type="region of interest" description="Disordered" evidence="5">
    <location>
        <begin position="44"/>
        <end position="66"/>
    </location>
</feature>